<evidence type="ECO:0000313" key="7">
    <source>
        <dbReference type="WBParaSite" id="jg13443"/>
    </source>
</evidence>
<keyword evidence="6" id="KW-1185">Reference proteome</keyword>
<dbReference type="GO" id="GO:0005634">
    <property type="term" value="C:nucleus"/>
    <property type="evidence" value="ECO:0007669"/>
    <property type="project" value="TreeGrafter"/>
</dbReference>
<keyword evidence="2" id="KW-0378">Hydrolase</keyword>
<accession>A0A915CXT9</accession>
<feature type="domain" description="Helicase ATP-binding" evidence="5">
    <location>
        <begin position="1"/>
        <end position="264"/>
    </location>
</feature>
<evidence type="ECO:0000256" key="2">
    <source>
        <dbReference type="ARBA" id="ARBA00022801"/>
    </source>
</evidence>
<keyword evidence="4" id="KW-0175">Coiled coil</keyword>
<reference evidence="7" key="1">
    <citation type="submission" date="2022-11" db="UniProtKB">
        <authorList>
            <consortium name="WormBaseParasite"/>
        </authorList>
    </citation>
    <scope>IDENTIFICATION</scope>
</reference>
<dbReference type="Gene3D" id="3.40.50.300">
    <property type="entry name" value="P-loop containing nucleotide triphosphate hydrolases"/>
    <property type="match status" value="1"/>
</dbReference>
<feature type="coiled-coil region" evidence="4">
    <location>
        <begin position="235"/>
        <end position="277"/>
    </location>
</feature>
<dbReference type="InterPro" id="IPR045028">
    <property type="entry name" value="DinG/Rad3-like"/>
</dbReference>
<evidence type="ECO:0000259" key="5">
    <source>
        <dbReference type="PROSITE" id="PS51193"/>
    </source>
</evidence>
<dbReference type="GO" id="GO:0045951">
    <property type="term" value="P:positive regulation of mitotic recombination"/>
    <property type="evidence" value="ECO:0007669"/>
    <property type="project" value="TreeGrafter"/>
</dbReference>
<dbReference type="GO" id="GO:0016818">
    <property type="term" value="F:hydrolase activity, acting on acid anhydrides, in phosphorus-containing anhydrides"/>
    <property type="evidence" value="ECO:0007669"/>
    <property type="project" value="InterPro"/>
</dbReference>
<dbReference type="InterPro" id="IPR014013">
    <property type="entry name" value="Helic_SF1/SF2_ATP-bd_DinG/Rad3"/>
</dbReference>
<dbReference type="GO" id="GO:0005524">
    <property type="term" value="F:ATP binding"/>
    <property type="evidence" value="ECO:0007669"/>
    <property type="project" value="UniProtKB-KW"/>
</dbReference>
<evidence type="ECO:0000256" key="3">
    <source>
        <dbReference type="ARBA" id="ARBA00022840"/>
    </source>
</evidence>
<evidence type="ECO:0000256" key="1">
    <source>
        <dbReference type="ARBA" id="ARBA00022741"/>
    </source>
</evidence>
<dbReference type="SMART" id="SM00488">
    <property type="entry name" value="DEXDc2"/>
    <property type="match status" value="1"/>
</dbReference>
<organism evidence="6 7">
    <name type="scientific">Ditylenchus dipsaci</name>
    <dbReference type="NCBI Taxonomy" id="166011"/>
    <lineage>
        <taxon>Eukaryota</taxon>
        <taxon>Metazoa</taxon>
        <taxon>Ecdysozoa</taxon>
        <taxon>Nematoda</taxon>
        <taxon>Chromadorea</taxon>
        <taxon>Rhabditida</taxon>
        <taxon>Tylenchina</taxon>
        <taxon>Tylenchomorpha</taxon>
        <taxon>Sphaerularioidea</taxon>
        <taxon>Anguinidae</taxon>
        <taxon>Anguininae</taxon>
        <taxon>Ditylenchus</taxon>
    </lineage>
</organism>
<dbReference type="SUPFAM" id="SSF52540">
    <property type="entry name" value="P-loop containing nucleoside triphosphate hydrolases"/>
    <property type="match status" value="1"/>
</dbReference>
<evidence type="ECO:0000313" key="6">
    <source>
        <dbReference type="Proteomes" id="UP000887574"/>
    </source>
</evidence>
<protein>
    <submittedName>
        <fullName evidence="7">Helicase ATP-binding domain-containing protein</fullName>
    </submittedName>
</protein>
<sequence length="308" mass="35222">MKLNIDGLAALDAPGHCLLEMPSGTGKTVSLLSLVVAYMRKYPDRLHKLIYCSRTIPEIEKCVEELKNLYQYYLTTTGTQLNFLALALSARKNLCINDSVASLRVGTAVDGACQRLTQSFVRAKRRLDPSIPSCQYYEKFDEQKDVGLGKGVYNLNDLKEWVIAPEYIIVYSYHYLLDPKIAELISKDMNPRSCVVFDEGQEKFARQDFSRKFLNTNIDNVCIESMSVHLNRRSMDKCAKDIEDLDKLIKNIKDTDSNRLQLEYEKMLENLKKVETERANDRAWANPVLPNAILEESVREPFAMLSTL</sequence>
<dbReference type="PANTHER" id="PTHR11472">
    <property type="entry name" value="DNA REPAIR DEAD HELICASE RAD3/XP-D SUBFAMILY MEMBER"/>
    <property type="match status" value="1"/>
</dbReference>
<dbReference type="GO" id="GO:0006366">
    <property type="term" value="P:transcription by RNA polymerase II"/>
    <property type="evidence" value="ECO:0007669"/>
    <property type="project" value="TreeGrafter"/>
</dbReference>
<dbReference type="AlphaFoldDB" id="A0A915CXT9"/>
<dbReference type="InterPro" id="IPR006554">
    <property type="entry name" value="Helicase-like_DEXD_c2"/>
</dbReference>
<dbReference type="WBParaSite" id="jg13443">
    <property type="protein sequence ID" value="jg13443"/>
    <property type="gene ID" value="jg13443"/>
</dbReference>
<name>A0A915CXT9_9BILA</name>
<dbReference type="Pfam" id="PF06733">
    <property type="entry name" value="DEAD_2"/>
    <property type="match status" value="2"/>
</dbReference>
<keyword evidence="3" id="KW-0067">ATP-binding</keyword>
<keyword evidence="1" id="KW-0547">Nucleotide-binding</keyword>
<proteinExistence type="predicted"/>
<dbReference type="InterPro" id="IPR027417">
    <property type="entry name" value="P-loop_NTPase"/>
</dbReference>
<dbReference type="GO" id="GO:0003684">
    <property type="term" value="F:damaged DNA binding"/>
    <property type="evidence" value="ECO:0007669"/>
    <property type="project" value="TreeGrafter"/>
</dbReference>
<dbReference type="GO" id="GO:0003678">
    <property type="term" value="F:DNA helicase activity"/>
    <property type="evidence" value="ECO:0007669"/>
    <property type="project" value="InterPro"/>
</dbReference>
<dbReference type="Proteomes" id="UP000887574">
    <property type="component" value="Unplaced"/>
</dbReference>
<dbReference type="PROSITE" id="PS51193">
    <property type="entry name" value="HELICASE_ATP_BIND_2"/>
    <property type="match status" value="1"/>
</dbReference>
<evidence type="ECO:0000256" key="4">
    <source>
        <dbReference type="SAM" id="Coils"/>
    </source>
</evidence>
<dbReference type="PANTHER" id="PTHR11472:SF1">
    <property type="entry name" value="GENERAL TRANSCRIPTION AND DNA REPAIR FACTOR IIH HELICASE SUBUNIT XPD"/>
    <property type="match status" value="1"/>
</dbReference>
<dbReference type="InterPro" id="IPR010614">
    <property type="entry name" value="RAD3-like_helicase_DEAD"/>
</dbReference>